<feature type="compositionally biased region" description="Basic and acidic residues" evidence="1">
    <location>
        <begin position="150"/>
        <end position="162"/>
    </location>
</feature>
<evidence type="ECO:0000256" key="1">
    <source>
        <dbReference type="SAM" id="MobiDB-lite"/>
    </source>
</evidence>
<accession>A0A8K0E5Q1</accession>
<evidence type="ECO:0000313" key="3">
    <source>
        <dbReference type="Proteomes" id="UP000838412"/>
    </source>
</evidence>
<gene>
    <name evidence="2" type="primary">Hypp6827</name>
    <name evidence="2" type="ORF">BLAG_LOCUS5837</name>
</gene>
<keyword evidence="3" id="KW-1185">Reference proteome</keyword>
<protein>
    <submittedName>
        <fullName evidence="2">Hypp6827 protein</fullName>
    </submittedName>
</protein>
<feature type="compositionally biased region" description="Basic residues" evidence="1">
    <location>
        <begin position="164"/>
        <end position="173"/>
    </location>
</feature>
<name>A0A8K0E5Q1_BRALA</name>
<dbReference type="EMBL" id="OV696697">
    <property type="protein sequence ID" value="CAH1242548.1"/>
    <property type="molecule type" value="Genomic_DNA"/>
</dbReference>
<dbReference type="Proteomes" id="UP000838412">
    <property type="component" value="Chromosome 12"/>
</dbReference>
<proteinExistence type="predicted"/>
<evidence type="ECO:0000313" key="2">
    <source>
        <dbReference type="EMBL" id="CAH1242548.1"/>
    </source>
</evidence>
<dbReference type="AlphaFoldDB" id="A0A8K0E5Q1"/>
<feature type="region of interest" description="Disordered" evidence="1">
    <location>
        <begin position="80"/>
        <end position="173"/>
    </location>
</feature>
<sequence length="173" mass="19268">MNARLQLAVLDHNENVHREQATTKKGDLKWDAAWSKMATDWLSRRKYASKTFSFRDELMKAVLEKASVGNYRRGQYILPDPEVGGRNIAPVERPSTASLVERRKGSKEAEAAEEGGQVEGTKEGEATMEGEVTDAWQPEALSAMAEIGEGETRTRADADGPHALRPRVHHPRM</sequence>
<dbReference type="OrthoDB" id="5814287at2759"/>
<reference evidence="2" key="1">
    <citation type="submission" date="2022-01" db="EMBL/GenBank/DDBJ databases">
        <authorList>
            <person name="Braso-Vives M."/>
        </authorList>
    </citation>
    <scope>NUCLEOTIDE SEQUENCE</scope>
</reference>
<feature type="compositionally biased region" description="Basic and acidic residues" evidence="1">
    <location>
        <begin position="100"/>
        <end position="110"/>
    </location>
</feature>
<organism evidence="2 3">
    <name type="scientific">Branchiostoma lanceolatum</name>
    <name type="common">Common lancelet</name>
    <name type="synonym">Amphioxus lanceolatum</name>
    <dbReference type="NCBI Taxonomy" id="7740"/>
    <lineage>
        <taxon>Eukaryota</taxon>
        <taxon>Metazoa</taxon>
        <taxon>Chordata</taxon>
        <taxon>Cephalochordata</taxon>
        <taxon>Leptocardii</taxon>
        <taxon>Amphioxiformes</taxon>
        <taxon>Branchiostomatidae</taxon>
        <taxon>Branchiostoma</taxon>
    </lineage>
</organism>